<evidence type="ECO:0000313" key="1">
    <source>
        <dbReference type="EMBL" id="KAG6427696.1"/>
    </source>
</evidence>
<accession>A0A8X8YDE9</accession>
<proteinExistence type="predicted"/>
<dbReference type="Proteomes" id="UP000298416">
    <property type="component" value="Unassembled WGS sequence"/>
</dbReference>
<reference evidence="1" key="1">
    <citation type="submission" date="2018-01" db="EMBL/GenBank/DDBJ databases">
        <authorList>
            <person name="Mao J.F."/>
        </authorList>
    </citation>
    <scope>NUCLEOTIDE SEQUENCE</scope>
    <source>
        <strain evidence="1">Huo1</strain>
        <tissue evidence="1">Leaf</tissue>
    </source>
</reference>
<protein>
    <submittedName>
        <fullName evidence="1">Uncharacterized protein</fullName>
    </submittedName>
</protein>
<reference evidence="1" key="2">
    <citation type="submission" date="2020-08" db="EMBL/GenBank/DDBJ databases">
        <title>Plant Genome Project.</title>
        <authorList>
            <person name="Zhang R.-G."/>
        </authorList>
    </citation>
    <scope>NUCLEOTIDE SEQUENCE</scope>
    <source>
        <strain evidence="1">Huo1</strain>
        <tissue evidence="1">Leaf</tissue>
    </source>
</reference>
<organism evidence="1">
    <name type="scientific">Salvia splendens</name>
    <name type="common">Scarlet sage</name>
    <dbReference type="NCBI Taxonomy" id="180675"/>
    <lineage>
        <taxon>Eukaryota</taxon>
        <taxon>Viridiplantae</taxon>
        <taxon>Streptophyta</taxon>
        <taxon>Embryophyta</taxon>
        <taxon>Tracheophyta</taxon>
        <taxon>Spermatophyta</taxon>
        <taxon>Magnoliopsida</taxon>
        <taxon>eudicotyledons</taxon>
        <taxon>Gunneridae</taxon>
        <taxon>Pentapetalae</taxon>
        <taxon>asterids</taxon>
        <taxon>lamiids</taxon>
        <taxon>Lamiales</taxon>
        <taxon>Lamiaceae</taxon>
        <taxon>Nepetoideae</taxon>
        <taxon>Mentheae</taxon>
        <taxon>Salviinae</taxon>
        <taxon>Salvia</taxon>
        <taxon>Salvia subgen. Calosphace</taxon>
        <taxon>core Calosphace</taxon>
    </lineage>
</organism>
<dbReference type="EMBL" id="PNBA02000004">
    <property type="protein sequence ID" value="KAG6427696.1"/>
    <property type="molecule type" value="Genomic_DNA"/>
</dbReference>
<comment type="caution">
    <text evidence="1">The sequence shown here is derived from an EMBL/GenBank/DDBJ whole genome shotgun (WGS) entry which is preliminary data.</text>
</comment>
<evidence type="ECO:0000313" key="2">
    <source>
        <dbReference type="Proteomes" id="UP000298416"/>
    </source>
</evidence>
<dbReference type="AlphaFoldDB" id="A0A8X8YDE9"/>
<sequence>MFHSAASQCLLTSATSSPTCSMGFYYNLLPNNEPVVDLIHILALLKSELILKKVLIFVNSIDTSFRLKIFVILMPKVNVFKKPL</sequence>
<name>A0A8X8YDE9_SALSN</name>
<keyword evidence="2" id="KW-1185">Reference proteome</keyword>
<gene>
    <name evidence="1" type="ORF">SASPL_111942</name>
</gene>